<evidence type="ECO:0000313" key="3">
    <source>
        <dbReference type="EMBL" id="TKR33597.1"/>
    </source>
</evidence>
<comment type="caution">
    <text evidence="3">The sequence shown here is derived from an EMBL/GenBank/DDBJ whole genome shotgun (WGS) entry which is preliminary data.</text>
</comment>
<feature type="signal peptide" evidence="2">
    <location>
        <begin position="1"/>
        <end position="22"/>
    </location>
</feature>
<accession>A0A4U5JZ86</accession>
<dbReference type="Gene3D" id="2.40.128.640">
    <property type="match status" value="1"/>
</dbReference>
<dbReference type="OrthoDB" id="5348860at2"/>
<feature type="region of interest" description="Disordered" evidence="1">
    <location>
        <begin position="99"/>
        <end position="126"/>
    </location>
</feature>
<evidence type="ECO:0000256" key="2">
    <source>
        <dbReference type="SAM" id="SignalP"/>
    </source>
</evidence>
<dbReference type="InterPro" id="IPR007298">
    <property type="entry name" value="Cu-R_lipoprotein_NlpE"/>
</dbReference>
<evidence type="ECO:0000313" key="4">
    <source>
        <dbReference type="Proteomes" id="UP000308707"/>
    </source>
</evidence>
<feature type="compositionally biased region" description="Basic and acidic residues" evidence="1">
    <location>
        <begin position="114"/>
        <end position="126"/>
    </location>
</feature>
<dbReference type="Proteomes" id="UP000308707">
    <property type="component" value="Unassembled WGS sequence"/>
</dbReference>
<proteinExistence type="predicted"/>
<feature type="chain" id="PRO_5020461094" evidence="2">
    <location>
        <begin position="23"/>
        <end position="165"/>
    </location>
</feature>
<dbReference type="RefSeq" id="WP_137265804.1">
    <property type="nucleotide sequence ID" value="NZ_SZUA01000001.1"/>
</dbReference>
<dbReference type="EMBL" id="SZUA01000001">
    <property type="protein sequence ID" value="TKR33597.1"/>
    <property type="molecule type" value="Genomic_DNA"/>
</dbReference>
<keyword evidence="2" id="KW-0732">Signal</keyword>
<protein>
    <submittedName>
        <fullName evidence="3">Copper resistance protein NlpE</fullName>
    </submittedName>
</protein>
<feature type="region of interest" description="Disordered" evidence="1">
    <location>
        <begin position="144"/>
        <end position="165"/>
    </location>
</feature>
<dbReference type="PROSITE" id="PS51257">
    <property type="entry name" value="PROKAR_LIPOPROTEIN"/>
    <property type="match status" value="1"/>
</dbReference>
<dbReference type="Pfam" id="PF04170">
    <property type="entry name" value="NlpE"/>
    <property type="match status" value="1"/>
</dbReference>
<gene>
    <name evidence="3" type="ORF">FCE95_04715</name>
</gene>
<reference evidence="3 4" key="1">
    <citation type="submission" date="2019-04" db="EMBL/GenBank/DDBJ databases">
        <title>Reference strain of H23.</title>
        <authorList>
            <person name="Luo X."/>
        </authorList>
    </citation>
    <scope>NUCLEOTIDE SEQUENCE [LARGE SCALE GENOMIC DNA]</scope>
    <source>
        <strain evidence="3 4">H23</strain>
    </source>
</reference>
<evidence type="ECO:0000256" key="1">
    <source>
        <dbReference type="SAM" id="MobiDB-lite"/>
    </source>
</evidence>
<organism evidence="3 4">
    <name type="scientific">Luteimonas gilva</name>
    <dbReference type="NCBI Taxonomy" id="2572684"/>
    <lineage>
        <taxon>Bacteria</taxon>
        <taxon>Pseudomonadati</taxon>
        <taxon>Pseudomonadota</taxon>
        <taxon>Gammaproteobacteria</taxon>
        <taxon>Lysobacterales</taxon>
        <taxon>Lysobacteraceae</taxon>
        <taxon>Luteimonas</taxon>
    </lineage>
</organism>
<dbReference type="AlphaFoldDB" id="A0A4U5JZ86"/>
<keyword evidence="4" id="KW-1185">Reference proteome</keyword>
<sequence>MKRTSFAAAIVALSVLGLSACKKEPAVEPASPAAAPTATAPAADPALAAAANPVVDFDMRAFAGEFAGTLPCADCAGIDTKISLAGDGTYASAETYRGKSAEPVKSDGTWTAEDNGHRLRLDPNSKSEQDRLFEVVGRNDIRLMDKDGNPLQGAQNSGLKRVAAP</sequence>
<name>A0A4U5JZ86_9GAMM</name>